<evidence type="ECO:0000313" key="2">
    <source>
        <dbReference type="EMBL" id="CAI9727243.1"/>
    </source>
</evidence>
<keyword evidence="1" id="KW-1133">Transmembrane helix</keyword>
<dbReference type="EMBL" id="OX597821">
    <property type="protein sequence ID" value="CAI9727243.1"/>
    <property type="molecule type" value="Genomic_DNA"/>
</dbReference>
<proteinExistence type="predicted"/>
<organism evidence="2 3">
    <name type="scientific">Octopus vulgaris</name>
    <name type="common">Common octopus</name>
    <dbReference type="NCBI Taxonomy" id="6645"/>
    <lineage>
        <taxon>Eukaryota</taxon>
        <taxon>Metazoa</taxon>
        <taxon>Spiralia</taxon>
        <taxon>Lophotrochozoa</taxon>
        <taxon>Mollusca</taxon>
        <taxon>Cephalopoda</taxon>
        <taxon>Coleoidea</taxon>
        <taxon>Octopodiformes</taxon>
        <taxon>Octopoda</taxon>
        <taxon>Incirrata</taxon>
        <taxon>Octopodidae</taxon>
        <taxon>Octopus</taxon>
    </lineage>
</organism>
<keyword evidence="1" id="KW-0472">Membrane</keyword>
<evidence type="ECO:0000313" key="3">
    <source>
        <dbReference type="Proteomes" id="UP001162480"/>
    </source>
</evidence>
<gene>
    <name evidence="2" type="ORF">OCTVUL_1B014757</name>
</gene>
<sequence>MDTLKSMSPYKEKVSVYLLQEPTQNVSLSPFKEVLQVGLLLSLSLTQGSDVVVIATGVIAGVTVSAVIIP</sequence>
<name>A0AA36B4K8_OCTVU</name>
<keyword evidence="1" id="KW-0812">Transmembrane</keyword>
<evidence type="ECO:0000256" key="1">
    <source>
        <dbReference type="SAM" id="Phobius"/>
    </source>
</evidence>
<dbReference type="AlphaFoldDB" id="A0AA36B4K8"/>
<feature type="transmembrane region" description="Helical" evidence="1">
    <location>
        <begin position="51"/>
        <end position="69"/>
    </location>
</feature>
<dbReference type="Proteomes" id="UP001162480">
    <property type="component" value="Chromosome 8"/>
</dbReference>
<reference evidence="2" key="1">
    <citation type="submission" date="2023-08" db="EMBL/GenBank/DDBJ databases">
        <authorList>
            <person name="Alioto T."/>
            <person name="Alioto T."/>
            <person name="Gomez Garrido J."/>
        </authorList>
    </citation>
    <scope>NUCLEOTIDE SEQUENCE</scope>
</reference>
<keyword evidence="3" id="KW-1185">Reference proteome</keyword>
<protein>
    <submittedName>
        <fullName evidence="2">Uncharacterized protein</fullName>
    </submittedName>
</protein>
<accession>A0AA36B4K8</accession>